<evidence type="ECO:0000313" key="2">
    <source>
        <dbReference type="Proteomes" id="UP000015104"/>
    </source>
</evidence>
<evidence type="ECO:0000313" key="1">
    <source>
        <dbReference type="EnsemblMetazoa" id="tetur15g03990.1"/>
    </source>
</evidence>
<name>T1KN51_TETUR</name>
<organism evidence="1 2">
    <name type="scientific">Tetranychus urticae</name>
    <name type="common">Two-spotted spider mite</name>
    <dbReference type="NCBI Taxonomy" id="32264"/>
    <lineage>
        <taxon>Eukaryota</taxon>
        <taxon>Metazoa</taxon>
        <taxon>Ecdysozoa</taxon>
        <taxon>Arthropoda</taxon>
        <taxon>Chelicerata</taxon>
        <taxon>Arachnida</taxon>
        <taxon>Acari</taxon>
        <taxon>Acariformes</taxon>
        <taxon>Trombidiformes</taxon>
        <taxon>Prostigmata</taxon>
        <taxon>Eleutherengona</taxon>
        <taxon>Raphignathae</taxon>
        <taxon>Tetranychoidea</taxon>
        <taxon>Tetranychidae</taxon>
        <taxon>Tetranychus</taxon>
    </lineage>
</organism>
<evidence type="ECO:0008006" key="3">
    <source>
        <dbReference type="Google" id="ProtNLM"/>
    </source>
</evidence>
<keyword evidence="2" id="KW-1185">Reference proteome</keyword>
<accession>T1KN51</accession>
<gene>
    <name evidence="1" type="primary">107365447</name>
</gene>
<reference evidence="1" key="2">
    <citation type="submission" date="2015-06" db="UniProtKB">
        <authorList>
            <consortium name="EnsemblMetazoa"/>
        </authorList>
    </citation>
    <scope>IDENTIFICATION</scope>
</reference>
<dbReference type="EMBL" id="CAEY01000250">
    <property type="status" value="NOT_ANNOTATED_CDS"/>
    <property type="molecule type" value="Genomic_DNA"/>
</dbReference>
<protein>
    <recommendedName>
        <fullName evidence="3">PB1 domain-containing protein</fullName>
    </recommendedName>
</protein>
<dbReference type="AlphaFoldDB" id="T1KN51"/>
<proteinExistence type="predicted"/>
<sequence length="106" mass="12542">MDGIDKNSDKTIFKVKFLGEYHDVVIDWSDESHEYKQVQLFKQLESITGIANKHIWQVNFFTDQDIFITANPDSEFFGAITEYVLPKDFTKDRISTNTFMMTRSWF</sequence>
<dbReference type="Proteomes" id="UP000015104">
    <property type="component" value="Unassembled WGS sequence"/>
</dbReference>
<dbReference type="EnsemblMetazoa" id="tetur15g03990.1">
    <property type="protein sequence ID" value="tetur15g03990.1"/>
    <property type="gene ID" value="tetur15g03990"/>
</dbReference>
<reference evidence="2" key="1">
    <citation type="submission" date="2011-08" db="EMBL/GenBank/DDBJ databases">
        <authorList>
            <person name="Rombauts S."/>
        </authorList>
    </citation>
    <scope>NUCLEOTIDE SEQUENCE</scope>
    <source>
        <strain evidence="2">London</strain>
    </source>
</reference>
<dbReference type="HOGENOM" id="CLU_2226532_0_0_1"/>
<dbReference type="KEGG" id="tut:107365447"/>